<dbReference type="GeneID" id="78405691"/>
<protein>
    <recommendedName>
        <fullName evidence="4">Transporter, major facilitator family protein</fullName>
    </recommendedName>
</protein>
<dbReference type="Proteomes" id="UP000014073">
    <property type="component" value="Unassembled WGS sequence"/>
</dbReference>
<feature type="transmembrane region" description="Helical" evidence="1">
    <location>
        <begin position="121"/>
        <end position="142"/>
    </location>
</feature>
<keyword evidence="1" id="KW-0472">Membrane</keyword>
<evidence type="ECO:0000313" key="3">
    <source>
        <dbReference type="Proteomes" id="UP000014073"/>
    </source>
</evidence>
<feature type="transmembrane region" description="Helical" evidence="1">
    <location>
        <begin position="301"/>
        <end position="320"/>
    </location>
</feature>
<feature type="transmembrane region" description="Helical" evidence="1">
    <location>
        <begin position="332"/>
        <end position="353"/>
    </location>
</feature>
<feature type="transmembrane region" description="Helical" evidence="1">
    <location>
        <begin position="149"/>
        <end position="170"/>
    </location>
</feature>
<sequence>MKTIEKTSITLPGSEKKKAPVPDWLFVLWAGGTALLSYSLVYALRKPFTAAVFDGLQVAGMDYKIAVSMVQLLGYVVAKLLGIKYISELKPEGRLKFIIGSAALSEASLLAFGLLPVPYNIIALFFNGLSLGCMWGVIFSFLEGRRTTDILASIMGVSMALSSGLAKSLGLYALNTLHVSEFWMPALIGALAFPLLCLTGWMMTRFPSPSAADIASRSVRVTLDGRQRWELFRRFMPLLIMLFAANLLLTVQRDIKEDFIVCIIDVSQVSSWAFAQIDSIATLVMLAAFALLATTYDHLKVLCILLVLSTAGMGTLAFIAANFEELAIPVHIWLFLQSLCLDIAYLSFQTIFFERFIACFKIRGNVGFFIITIDFVGYLGTLALLFFKEYFASHINWAVFYNQMSVWVGITCCIAFMGSLVYMTWKKNRKLVPPQSPDQGKTQTGEQVVMEENNVYLTTTTI</sequence>
<feature type="transmembrane region" description="Helical" evidence="1">
    <location>
        <begin position="63"/>
        <end position="83"/>
    </location>
</feature>
<dbReference type="RefSeq" id="WP_008145052.1">
    <property type="nucleotide sequence ID" value="NZ_EQ973650.1"/>
</dbReference>
<dbReference type="InterPro" id="IPR036259">
    <property type="entry name" value="MFS_trans_sf"/>
</dbReference>
<proteinExistence type="predicted"/>
<evidence type="ECO:0000256" key="1">
    <source>
        <dbReference type="SAM" id="Phobius"/>
    </source>
</evidence>
<feature type="transmembrane region" description="Helical" evidence="1">
    <location>
        <begin position="406"/>
        <end position="425"/>
    </location>
</feature>
<dbReference type="Pfam" id="PF18943">
    <property type="entry name" value="DUF5690"/>
    <property type="match status" value="1"/>
</dbReference>
<evidence type="ECO:0008006" key="4">
    <source>
        <dbReference type="Google" id="ProtNLM"/>
    </source>
</evidence>
<feature type="transmembrane region" description="Helical" evidence="1">
    <location>
        <begin position="365"/>
        <end position="386"/>
    </location>
</feature>
<feature type="transmembrane region" description="Helical" evidence="1">
    <location>
        <begin position="235"/>
        <end position="252"/>
    </location>
</feature>
<dbReference type="eggNOG" id="ENOG502Z7UP">
    <property type="taxonomic scope" value="Bacteria"/>
</dbReference>
<reference evidence="2 3" key="1">
    <citation type="submission" date="2008-12" db="EMBL/GenBank/DDBJ databases">
        <authorList>
            <person name="Fulton L."/>
            <person name="Clifton S."/>
            <person name="Fulton B."/>
            <person name="Xu J."/>
            <person name="Minx P."/>
            <person name="Pepin K.H."/>
            <person name="Johnson M."/>
            <person name="Bhonagiri V."/>
            <person name="Nash W.E."/>
            <person name="Mardis E.R."/>
            <person name="Wilson R.K."/>
        </authorList>
    </citation>
    <scope>NUCLEOTIDE SEQUENCE [LARGE SCALE GENOMIC DNA]</scope>
    <source>
        <strain evidence="2 3">DSM 18228</strain>
    </source>
</reference>
<organism evidence="2 3">
    <name type="scientific">Phocaeicola coprophilus DSM 18228 = JCM 13818</name>
    <dbReference type="NCBI Taxonomy" id="547042"/>
    <lineage>
        <taxon>Bacteria</taxon>
        <taxon>Pseudomonadati</taxon>
        <taxon>Bacteroidota</taxon>
        <taxon>Bacteroidia</taxon>
        <taxon>Bacteroidales</taxon>
        <taxon>Bacteroidaceae</taxon>
        <taxon>Phocaeicola</taxon>
    </lineage>
</organism>
<keyword evidence="1" id="KW-0812">Transmembrane</keyword>
<dbReference type="AlphaFoldDB" id="S0FDI7"/>
<dbReference type="STRING" id="547042.BACCOPRO_03515"/>
<name>S0FDI7_9BACT</name>
<feature type="transmembrane region" description="Helical" evidence="1">
    <location>
        <begin position="272"/>
        <end position="294"/>
    </location>
</feature>
<dbReference type="EMBL" id="ACBW01000221">
    <property type="protein sequence ID" value="EEF77992.1"/>
    <property type="molecule type" value="Genomic_DNA"/>
</dbReference>
<feature type="transmembrane region" description="Helical" evidence="1">
    <location>
        <begin position="21"/>
        <end position="43"/>
    </location>
</feature>
<feature type="transmembrane region" description="Helical" evidence="1">
    <location>
        <begin position="95"/>
        <end position="115"/>
    </location>
</feature>
<dbReference type="InterPro" id="IPR043745">
    <property type="entry name" value="DUF5690"/>
</dbReference>
<evidence type="ECO:0000313" key="2">
    <source>
        <dbReference type="EMBL" id="EEF77992.1"/>
    </source>
</evidence>
<dbReference type="SUPFAM" id="SSF103473">
    <property type="entry name" value="MFS general substrate transporter"/>
    <property type="match status" value="1"/>
</dbReference>
<accession>S0FDI7</accession>
<keyword evidence="1" id="KW-1133">Transmembrane helix</keyword>
<gene>
    <name evidence="2" type="ORF">BACCOPRO_03515</name>
</gene>
<comment type="caution">
    <text evidence="2">The sequence shown here is derived from an EMBL/GenBank/DDBJ whole genome shotgun (WGS) entry which is preliminary data.</text>
</comment>
<dbReference type="HOGENOM" id="CLU_609286_0_0_10"/>
<feature type="transmembrane region" description="Helical" evidence="1">
    <location>
        <begin position="182"/>
        <end position="201"/>
    </location>
</feature>
<keyword evidence="3" id="KW-1185">Reference proteome</keyword>